<keyword evidence="3" id="KW-0804">Transcription</keyword>
<dbReference type="InterPro" id="IPR050204">
    <property type="entry name" value="AraC_XylS_family_regulators"/>
</dbReference>
<evidence type="ECO:0000313" key="6">
    <source>
        <dbReference type="Proteomes" id="UP000321261"/>
    </source>
</evidence>
<dbReference type="SUPFAM" id="SSF46689">
    <property type="entry name" value="Homeodomain-like"/>
    <property type="match status" value="1"/>
</dbReference>
<dbReference type="GO" id="GO:0003700">
    <property type="term" value="F:DNA-binding transcription factor activity"/>
    <property type="evidence" value="ECO:0007669"/>
    <property type="project" value="InterPro"/>
</dbReference>
<dbReference type="InterPro" id="IPR020449">
    <property type="entry name" value="Tscrpt_reg_AraC-type_HTH"/>
</dbReference>
<evidence type="ECO:0000256" key="1">
    <source>
        <dbReference type="ARBA" id="ARBA00023015"/>
    </source>
</evidence>
<dbReference type="GO" id="GO:0043565">
    <property type="term" value="F:sequence-specific DNA binding"/>
    <property type="evidence" value="ECO:0007669"/>
    <property type="project" value="InterPro"/>
</dbReference>
<dbReference type="EMBL" id="VIWU01000001">
    <property type="protein sequence ID" value="TWF80560.1"/>
    <property type="molecule type" value="Genomic_DNA"/>
</dbReference>
<dbReference type="PROSITE" id="PS01124">
    <property type="entry name" value="HTH_ARAC_FAMILY_2"/>
    <property type="match status" value="1"/>
</dbReference>
<evidence type="ECO:0000313" key="5">
    <source>
        <dbReference type="EMBL" id="TWF80560.1"/>
    </source>
</evidence>
<keyword evidence="1" id="KW-0805">Transcription regulation</keyword>
<protein>
    <submittedName>
        <fullName evidence="5">AraC family transcriptional regulator</fullName>
    </submittedName>
</protein>
<dbReference type="PRINTS" id="PR00032">
    <property type="entry name" value="HTHARAC"/>
</dbReference>
<dbReference type="AlphaFoldDB" id="A0A561T0C4"/>
<name>A0A561T0C4_9PSEU</name>
<dbReference type="PANTHER" id="PTHR46796">
    <property type="entry name" value="HTH-TYPE TRANSCRIPTIONAL ACTIVATOR RHAS-RELATED"/>
    <property type="match status" value="1"/>
</dbReference>
<sequence length="308" mass="33725">MPTPHAESSIAGFASWGKAVASTFPSLELSVHGSRAAFRGRVRVQHAPDVVLGDVSAGTANAVTRSAADIGRERTRLCKISFQLAGRSVLVQHGRRRVLTPGDMAVYDVDAPYAIENDAGFRTLVLMAPRRLLDLDDRRLATAVGLRLSERDGLGRLAGPFLRELAERPDHLAGPCGGRTARTLTDLVAAAVVEKYREAGPDTPLRRVVGWLEEHLQDPDLSPGTIAAANFISTRRLHELFHDEGTSVSAWVRRRRLESCRRDLENPRLAGETIAAVARRWGFVDPAHFSRCFRAEFGISPRELRSAG</sequence>
<dbReference type="RefSeq" id="WP_147259214.1">
    <property type="nucleotide sequence ID" value="NZ_VIWU01000001.1"/>
</dbReference>
<evidence type="ECO:0000256" key="2">
    <source>
        <dbReference type="ARBA" id="ARBA00023125"/>
    </source>
</evidence>
<dbReference type="SMART" id="SM00342">
    <property type="entry name" value="HTH_ARAC"/>
    <property type="match status" value="1"/>
</dbReference>
<evidence type="ECO:0000256" key="3">
    <source>
        <dbReference type="ARBA" id="ARBA00023163"/>
    </source>
</evidence>
<gene>
    <name evidence="5" type="ORF">FHX44_116503</name>
</gene>
<feature type="domain" description="HTH araC/xylS-type" evidence="4">
    <location>
        <begin position="206"/>
        <end position="307"/>
    </location>
</feature>
<dbReference type="OrthoDB" id="9799345at2"/>
<dbReference type="Pfam" id="PF12833">
    <property type="entry name" value="HTH_18"/>
    <property type="match status" value="1"/>
</dbReference>
<reference evidence="5 6" key="1">
    <citation type="submission" date="2019-06" db="EMBL/GenBank/DDBJ databases">
        <title>Sequencing the genomes of 1000 actinobacteria strains.</title>
        <authorList>
            <person name="Klenk H.-P."/>
        </authorList>
    </citation>
    <scope>NUCLEOTIDE SEQUENCE [LARGE SCALE GENOMIC DNA]</scope>
    <source>
        <strain evidence="5 6">DSM 45671</strain>
    </source>
</reference>
<dbReference type="InterPro" id="IPR035418">
    <property type="entry name" value="AraC-bd_2"/>
</dbReference>
<dbReference type="Proteomes" id="UP000321261">
    <property type="component" value="Unassembled WGS sequence"/>
</dbReference>
<dbReference type="InterPro" id="IPR018060">
    <property type="entry name" value="HTH_AraC"/>
</dbReference>
<evidence type="ECO:0000259" key="4">
    <source>
        <dbReference type="PROSITE" id="PS01124"/>
    </source>
</evidence>
<dbReference type="InterPro" id="IPR009057">
    <property type="entry name" value="Homeodomain-like_sf"/>
</dbReference>
<dbReference type="PANTHER" id="PTHR46796:SF6">
    <property type="entry name" value="ARAC SUBFAMILY"/>
    <property type="match status" value="1"/>
</dbReference>
<keyword evidence="2" id="KW-0238">DNA-binding</keyword>
<dbReference type="Gene3D" id="1.10.10.60">
    <property type="entry name" value="Homeodomain-like"/>
    <property type="match status" value="1"/>
</dbReference>
<comment type="caution">
    <text evidence="5">The sequence shown here is derived from an EMBL/GenBank/DDBJ whole genome shotgun (WGS) entry which is preliminary data.</text>
</comment>
<keyword evidence="6" id="KW-1185">Reference proteome</keyword>
<organism evidence="5 6">
    <name type="scientific">Pseudonocardia hierapolitana</name>
    <dbReference type="NCBI Taxonomy" id="1128676"/>
    <lineage>
        <taxon>Bacteria</taxon>
        <taxon>Bacillati</taxon>
        <taxon>Actinomycetota</taxon>
        <taxon>Actinomycetes</taxon>
        <taxon>Pseudonocardiales</taxon>
        <taxon>Pseudonocardiaceae</taxon>
        <taxon>Pseudonocardia</taxon>
    </lineage>
</organism>
<dbReference type="Pfam" id="PF14525">
    <property type="entry name" value="AraC_binding_2"/>
    <property type="match status" value="1"/>
</dbReference>
<accession>A0A561T0C4</accession>
<proteinExistence type="predicted"/>